<name>A0A381S8J8_9ZZZZ</name>
<reference evidence="2" key="1">
    <citation type="submission" date="2018-05" db="EMBL/GenBank/DDBJ databases">
        <authorList>
            <person name="Lanie J.A."/>
            <person name="Ng W.-L."/>
            <person name="Kazmierczak K.M."/>
            <person name="Andrzejewski T.M."/>
            <person name="Davidsen T.M."/>
            <person name="Wayne K.J."/>
            <person name="Tettelin H."/>
            <person name="Glass J.I."/>
            <person name="Rusch D."/>
            <person name="Podicherti R."/>
            <person name="Tsui H.-C.T."/>
            <person name="Winkler M.E."/>
        </authorList>
    </citation>
    <scope>NUCLEOTIDE SEQUENCE</scope>
</reference>
<dbReference type="AlphaFoldDB" id="A0A381S8J8"/>
<sequence length="48" mass="5309">MKSTKAAFIFLNIFSILAFINKMVLSIDATLIMKMIILSDGTKLISNS</sequence>
<gene>
    <name evidence="2" type="ORF">METZ01_LOCUS53210</name>
</gene>
<feature type="non-terminal residue" evidence="2">
    <location>
        <position position="48"/>
    </location>
</feature>
<feature type="transmembrane region" description="Helical" evidence="1">
    <location>
        <begin position="6"/>
        <end position="25"/>
    </location>
</feature>
<evidence type="ECO:0000256" key="1">
    <source>
        <dbReference type="SAM" id="Phobius"/>
    </source>
</evidence>
<dbReference type="EMBL" id="UINC01002792">
    <property type="protein sequence ID" value="SVA00356.1"/>
    <property type="molecule type" value="Genomic_DNA"/>
</dbReference>
<accession>A0A381S8J8</accession>
<keyword evidence="1" id="KW-0812">Transmembrane</keyword>
<keyword evidence="1" id="KW-0472">Membrane</keyword>
<evidence type="ECO:0000313" key="2">
    <source>
        <dbReference type="EMBL" id="SVA00356.1"/>
    </source>
</evidence>
<keyword evidence="1" id="KW-1133">Transmembrane helix</keyword>
<organism evidence="2">
    <name type="scientific">marine metagenome</name>
    <dbReference type="NCBI Taxonomy" id="408172"/>
    <lineage>
        <taxon>unclassified sequences</taxon>
        <taxon>metagenomes</taxon>
        <taxon>ecological metagenomes</taxon>
    </lineage>
</organism>
<proteinExistence type="predicted"/>
<protein>
    <submittedName>
        <fullName evidence="2">Uncharacterized protein</fullName>
    </submittedName>
</protein>